<gene>
    <name evidence="8" type="ORF">BIY20_09230</name>
    <name evidence="7" type="ORF">BIY22_06370</name>
</gene>
<evidence type="ECO:0000256" key="4">
    <source>
        <dbReference type="ARBA" id="ARBA00022989"/>
    </source>
</evidence>
<dbReference type="OrthoDB" id="5902365at2"/>
<dbReference type="Proteomes" id="UP000186039">
    <property type="component" value="Unassembled WGS sequence"/>
</dbReference>
<dbReference type="STRING" id="1381081.BIY22_06370"/>
<name>A0A1Q9HJX5_9VIBR</name>
<keyword evidence="4 6" id="KW-1133">Transmembrane helix</keyword>
<dbReference type="PANTHER" id="PTHR30093">
    <property type="entry name" value="GENERAL SECRETION PATHWAY PROTEIN G"/>
    <property type="match status" value="1"/>
</dbReference>
<dbReference type="Pfam" id="PF07963">
    <property type="entry name" value="N_methyl"/>
    <property type="match status" value="1"/>
</dbReference>
<dbReference type="GO" id="GO:0016020">
    <property type="term" value="C:membrane"/>
    <property type="evidence" value="ECO:0007669"/>
    <property type="project" value="UniProtKB-SubCell"/>
</dbReference>
<dbReference type="NCBIfam" id="TIGR02532">
    <property type="entry name" value="IV_pilin_GFxxxE"/>
    <property type="match status" value="1"/>
</dbReference>
<dbReference type="PROSITE" id="PS00409">
    <property type="entry name" value="PROKAR_NTER_METHYL"/>
    <property type="match status" value="1"/>
</dbReference>
<dbReference type="InterPro" id="IPR012902">
    <property type="entry name" value="N_methyl_site"/>
</dbReference>
<evidence type="ECO:0000313" key="10">
    <source>
        <dbReference type="Proteomes" id="UP000186313"/>
    </source>
</evidence>
<evidence type="ECO:0000313" key="8">
    <source>
        <dbReference type="EMBL" id="OLQ92007.1"/>
    </source>
</evidence>
<evidence type="ECO:0000313" key="7">
    <source>
        <dbReference type="EMBL" id="OLQ90613.1"/>
    </source>
</evidence>
<evidence type="ECO:0000256" key="2">
    <source>
        <dbReference type="ARBA" id="ARBA00022481"/>
    </source>
</evidence>
<sequence>MRVYKQGFTLIELVVVIVILGILSAVAMPKFLNLSDDANRAALQGVSGAVHDAVELAHSKALVLGKENEPTYTIDGYGGIQFGYPSVNKQGLVEFLELDEGYHDLTKEWVWAAQNQGSIADPDYWIVTRSSYLKNYSGSDFNAEIEATECYVKYTAAMEVGADVQIETVDDGC</sequence>
<organism evidence="7 10">
    <name type="scientific">Vibrio panuliri</name>
    <dbReference type="NCBI Taxonomy" id="1381081"/>
    <lineage>
        <taxon>Bacteria</taxon>
        <taxon>Pseudomonadati</taxon>
        <taxon>Pseudomonadota</taxon>
        <taxon>Gammaproteobacteria</taxon>
        <taxon>Vibrionales</taxon>
        <taxon>Vibrionaceae</taxon>
        <taxon>Vibrio</taxon>
    </lineage>
</organism>
<dbReference type="PANTHER" id="PTHR30093:SF44">
    <property type="entry name" value="TYPE II SECRETION SYSTEM CORE PROTEIN G"/>
    <property type="match status" value="1"/>
</dbReference>
<feature type="transmembrane region" description="Helical" evidence="6">
    <location>
        <begin position="7"/>
        <end position="28"/>
    </location>
</feature>
<keyword evidence="2" id="KW-0488">Methylation</keyword>
<proteinExistence type="predicted"/>
<evidence type="ECO:0000256" key="5">
    <source>
        <dbReference type="ARBA" id="ARBA00023136"/>
    </source>
</evidence>
<keyword evidence="9" id="KW-1185">Reference proteome</keyword>
<dbReference type="Gene3D" id="3.30.700.10">
    <property type="entry name" value="Glycoprotein, Type 4 Pilin"/>
    <property type="match status" value="1"/>
</dbReference>
<protein>
    <submittedName>
        <fullName evidence="7">V10 pilin</fullName>
    </submittedName>
</protein>
<keyword evidence="3 6" id="KW-0812">Transmembrane</keyword>
<evidence type="ECO:0000256" key="6">
    <source>
        <dbReference type="SAM" id="Phobius"/>
    </source>
</evidence>
<evidence type="ECO:0000313" key="9">
    <source>
        <dbReference type="Proteomes" id="UP000186039"/>
    </source>
</evidence>
<dbReference type="InterPro" id="IPR045584">
    <property type="entry name" value="Pilin-like"/>
</dbReference>
<comment type="subcellular location">
    <subcellularLocation>
        <location evidence="1">Membrane</location>
        <topology evidence="1">Single-pass membrane protein</topology>
    </subcellularLocation>
</comment>
<reference evidence="9 10" key="1">
    <citation type="submission" date="2016-09" db="EMBL/GenBank/DDBJ databases">
        <title>Genomic Taxonomy of the Vibrionaceae.</title>
        <authorList>
            <person name="Gonzalez-Castillo A."/>
            <person name="Gomez-Gil B."/>
            <person name="Enciso-Ibarra K."/>
        </authorList>
    </citation>
    <scope>NUCLEOTIDE SEQUENCE [LARGE SCALE GENOMIC DNA]</scope>
    <source>
        <strain evidence="8 9">CAIM 1902</strain>
        <strain evidence="7 10">CAIM 703</strain>
    </source>
</reference>
<evidence type="ECO:0000256" key="1">
    <source>
        <dbReference type="ARBA" id="ARBA00004167"/>
    </source>
</evidence>
<dbReference type="EMBL" id="MJMH01000170">
    <property type="protein sequence ID" value="OLQ92007.1"/>
    <property type="molecule type" value="Genomic_DNA"/>
</dbReference>
<dbReference type="SUPFAM" id="SSF54523">
    <property type="entry name" value="Pili subunits"/>
    <property type="match status" value="1"/>
</dbReference>
<keyword evidence="5 6" id="KW-0472">Membrane</keyword>
<comment type="caution">
    <text evidence="7">The sequence shown here is derived from an EMBL/GenBank/DDBJ whole genome shotgun (WGS) entry which is preliminary data.</text>
</comment>
<dbReference type="EMBL" id="MJMJ01000012">
    <property type="protein sequence ID" value="OLQ90613.1"/>
    <property type="molecule type" value="Genomic_DNA"/>
</dbReference>
<accession>A0A1Q9HJX5</accession>
<dbReference type="AlphaFoldDB" id="A0A1Q9HJX5"/>
<dbReference type="Proteomes" id="UP000186313">
    <property type="component" value="Unassembled WGS sequence"/>
</dbReference>
<evidence type="ECO:0000256" key="3">
    <source>
        <dbReference type="ARBA" id="ARBA00022692"/>
    </source>
</evidence>
<dbReference type="RefSeq" id="WP_075708402.1">
    <property type="nucleotide sequence ID" value="NZ_AP019654.1"/>
</dbReference>